<name>C3XC05_OXAFO</name>
<dbReference type="InterPro" id="IPR015946">
    <property type="entry name" value="KH_dom-like_a/b"/>
</dbReference>
<dbReference type="RefSeq" id="WP_005882149.1">
    <property type="nucleotide sequence ID" value="NZ_CP019430.1"/>
</dbReference>
<reference evidence="1 2" key="1">
    <citation type="submission" date="2009-02" db="EMBL/GenBank/DDBJ databases">
        <title>The Genome Sequence of Oxalobacter formigenes OXCC13.</title>
        <authorList>
            <consortium name="The Broad Institute Genome Sequencing Platform"/>
            <person name="Ward D."/>
            <person name="Young S.K."/>
            <person name="Kodira C.D."/>
            <person name="Zeng Q."/>
            <person name="Koehrsen M."/>
            <person name="Alvarado L."/>
            <person name="Berlin A."/>
            <person name="Borenstein D."/>
            <person name="Chen Z."/>
            <person name="Engels R."/>
            <person name="Freedman E."/>
            <person name="Gellesch M."/>
            <person name="Goldberg J."/>
            <person name="Griggs A."/>
            <person name="Gujja S."/>
            <person name="Heiman D."/>
            <person name="Hepburn T."/>
            <person name="Howarth C."/>
            <person name="Jen D."/>
            <person name="Larson L."/>
            <person name="Lewis B."/>
            <person name="Mehta T."/>
            <person name="Park D."/>
            <person name="Pearson M."/>
            <person name="Roberts A."/>
            <person name="Saif S."/>
            <person name="Shea T."/>
            <person name="Shenoy N."/>
            <person name="Sisk P."/>
            <person name="Stolte C."/>
            <person name="Sykes S."/>
            <person name="Walk T."/>
            <person name="White J."/>
            <person name="Yandava C."/>
            <person name="Allison M.J."/>
            <person name="Lander E."/>
            <person name="Nusbaum C."/>
            <person name="Galagan J."/>
            <person name="Birren B."/>
        </authorList>
    </citation>
    <scope>NUCLEOTIDE SEQUENCE [LARGE SCALE GENOMIC DNA]</scope>
    <source>
        <strain evidence="1 2">OXCC13</strain>
    </source>
</reference>
<dbReference type="OrthoDB" id="9807532at2"/>
<dbReference type="PANTHER" id="PTHR42830">
    <property type="entry name" value="OSMOTICALLY INDUCIBLE FAMILY PROTEIN"/>
    <property type="match status" value="1"/>
</dbReference>
<evidence type="ECO:0000313" key="1">
    <source>
        <dbReference type="EMBL" id="EEO30731.1"/>
    </source>
</evidence>
<keyword evidence="2" id="KW-1185">Reference proteome</keyword>
<dbReference type="NCBIfam" id="TIGR03562">
    <property type="entry name" value="osmo_induc_OsmC"/>
    <property type="match status" value="1"/>
</dbReference>
<dbReference type="Pfam" id="PF02566">
    <property type="entry name" value="OsmC"/>
    <property type="match status" value="1"/>
</dbReference>
<dbReference type="HOGENOM" id="CLU_106355_1_0_4"/>
<proteinExistence type="predicted"/>
<dbReference type="GeneID" id="77134239"/>
<dbReference type="STRING" id="847.BRW83_0329"/>
<organism evidence="1 2">
    <name type="scientific">Oxalobacter formigenes OXCC13</name>
    <dbReference type="NCBI Taxonomy" id="556269"/>
    <lineage>
        <taxon>Bacteria</taxon>
        <taxon>Pseudomonadati</taxon>
        <taxon>Pseudomonadota</taxon>
        <taxon>Betaproteobacteria</taxon>
        <taxon>Burkholderiales</taxon>
        <taxon>Oxalobacteraceae</taxon>
        <taxon>Oxalobacter</taxon>
    </lineage>
</organism>
<dbReference type="InterPro" id="IPR003718">
    <property type="entry name" value="OsmC/Ohr_fam"/>
</dbReference>
<keyword evidence="1" id="KW-0575">Peroxidase</keyword>
<keyword evidence="1" id="KW-0560">Oxidoreductase</keyword>
<dbReference type="InterPro" id="IPR036102">
    <property type="entry name" value="OsmC/Ohrsf"/>
</dbReference>
<protein>
    <submittedName>
        <fullName evidence="1">Peroxiredoxin OsmC</fullName>
        <ecNumber evidence="1">1.11.1.15</ecNumber>
    </submittedName>
</protein>
<dbReference type="EMBL" id="GG658170">
    <property type="protein sequence ID" value="EEO30731.1"/>
    <property type="molecule type" value="Genomic_DNA"/>
</dbReference>
<dbReference type="AlphaFoldDB" id="C3XC05"/>
<gene>
    <name evidence="1" type="primary">osmC</name>
    <name evidence="1" type="ORF">OFBG_01759</name>
</gene>
<dbReference type="InterPro" id="IPR019904">
    <property type="entry name" value="Peroxiredoxin_OsmC"/>
</dbReference>
<dbReference type="Gene3D" id="3.30.300.20">
    <property type="match status" value="1"/>
</dbReference>
<dbReference type="InterPro" id="IPR052707">
    <property type="entry name" value="OsmC_Ohr_Peroxiredoxin"/>
</dbReference>
<evidence type="ECO:0000313" key="2">
    <source>
        <dbReference type="Proteomes" id="UP000005089"/>
    </source>
</evidence>
<dbReference type="GO" id="GO:0006979">
    <property type="term" value="P:response to oxidative stress"/>
    <property type="evidence" value="ECO:0007669"/>
    <property type="project" value="InterPro"/>
</dbReference>
<dbReference type="PANTHER" id="PTHR42830:SF1">
    <property type="entry name" value="OSMOTICALLY INDUCIBLE FAMILY PROTEIN"/>
    <property type="match status" value="1"/>
</dbReference>
<dbReference type="Proteomes" id="UP000005089">
    <property type="component" value="Unassembled WGS sequence"/>
</dbReference>
<dbReference type="eggNOG" id="COG1764">
    <property type="taxonomic scope" value="Bacteria"/>
</dbReference>
<accession>C3XC05</accession>
<dbReference type="SUPFAM" id="SSF82784">
    <property type="entry name" value="OsmC-like"/>
    <property type="match status" value="1"/>
</dbReference>
<dbReference type="GO" id="GO:0004601">
    <property type="term" value="F:peroxidase activity"/>
    <property type="evidence" value="ECO:0007669"/>
    <property type="project" value="UniProtKB-KW"/>
</dbReference>
<sequence>MNRTGTARWYGGIKDGKGTLTTESNTLSNTPYSFSARFKDGSGTNPEELIAAAHAGCFTMDLSGRLGAANMVADEIDTTATLTMEKTDKGFTITKIHLDVKAKIPGGDVYEFQTAVGRAKEGCPVSRLLNAEITVDAQLVS</sequence>
<dbReference type="EC" id="1.11.1.15" evidence="1"/>